<evidence type="ECO:0000259" key="1">
    <source>
        <dbReference type="PROSITE" id="PS50995"/>
    </source>
</evidence>
<dbReference type="Proteomes" id="UP000590225">
    <property type="component" value="Unassembled WGS sequence"/>
</dbReference>
<proteinExistence type="predicted"/>
<dbReference type="Gene3D" id="1.10.10.10">
    <property type="entry name" value="Winged helix-like DNA-binding domain superfamily/Winged helix DNA-binding domain"/>
    <property type="match status" value="1"/>
</dbReference>
<dbReference type="GO" id="GO:0003677">
    <property type="term" value="F:DNA binding"/>
    <property type="evidence" value="ECO:0007669"/>
    <property type="project" value="UniProtKB-KW"/>
</dbReference>
<comment type="caution">
    <text evidence="2">The sequence shown here is derived from an EMBL/GenBank/DDBJ whole genome shotgun (WGS) entry which is preliminary data.</text>
</comment>
<gene>
    <name evidence="2" type="ORF">FHW23_001590</name>
</gene>
<dbReference type="PANTHER" id="PTHR33164">
    <property type="entry name" value="TRANSCRIPTIONAL REGULATOR, MARR FAMILY"/>
    <property type="match status" value="1"/>
</dbReference>
<evidence type="ECO:0000313" key="3">
    <source>
        <dbReference type="Proteomes" id="UP000590225"/>
    </source>
</evidence>
<dbReference type="InterPro" id="IPR036390">
    <property type="entry name" value="WH_DNA-bd_sf"/>
</dbReference>
<organism evidence="2 3">
    <name type="scientific">Curtobacterium pusillum</name>
    <dbReference type="NCBI Taxonomy" id="69373"/>
    <lineage>
        <taxon>Bacteria</taxon>
        <taxon>Bacillati</taxon>
        <taxon>Actinomycetota</taxon>
        <taxon>Actinomycetes</taxon>
        <taxon>Micrococcales</taxon>
        <taxon>Microbacteriaceae</taxon>
        <taxon>Curtobacterium</taxon>
    </lineage>
</organism>
<sequence>MTFPPVMTALAATAVDEPPLLEAVSAFAALEHQNSQVIGVLSGRLGIGKTDLRALVYLSRSPGSMPKALAEHLQLSTGATTNLIDRMEAAGLLTRVPNPDDRRSSVLELAETGVQAAHEVSVFYRHVFREAVEPHHFKVLSAAMRSIGDAIGRAAEAADQTTGG</sequence>
<dbReference type="PRINTS" id="PR00598">
    <property type="entry name" value="HTHMARR"/>
</dbReference>
<dbReference type="EMBL" id="JACGXP010000002">
    <property type="protein sequence ID" value="MBA8990344.1"/>
    <property type="molecule type" value="Genomic_DNA"/>
</dbReference>
<dbReference type="GO" id="GO:0006950">
    <property type="term" value="P:response to stress"/>
    <property type="evidence" value="ECO:0007669"/>
    <property type="project" value="TreeGrafter"/>
</dbReference>
<dbReference type="InterPro" id="IPR039422">
    <property type="entry name" value="MarR/SlyA-like"/>
</dbReference>
<reference evidence="2 3" key="1">
    <citation type="submission" date="2020-07" db="EMBL/GenBank/DDBJ databases">
        <title>Above-ground endophytic microbial communities from plants in different locations in the United States.</title>
        <authorList>
            <person name="Frank C."/>
        </authorList>
    </citation>
    <scope>NUCLEOTIDE SEQUENCE [LARGE SCALE GENOMIC DNA]</scope>
    <source>
        <strain evidence="2 3">WPL5_2</strain>
    </source>
</reference>
<dbReference type="PANTHER" id="PTHR33164:SF104">
    <property type="entry name" value="TRANSCRIPTIONAL REGULATORY PROTEIN"/>
    <property type="match status" value="1"/>
</dbReference>
<dbReference type="AlphaFoldDB" id="A0AAW3T525"/>
<dbReference type="RefSeq" id="WP_182515782.1">
    <property type="nucleotide sequence ID" value="NZ_JACGXP010000002.1"/>
</dbReference>
<dbReference type="PROSITE" id="PS50995">
    <property type="entry name" value="HTH_MARR_2"/>
    <property type="match status" value="1"/>
</dbReference>
<accession>A0AAW3T525</accession>
<protein>
    <submittedName>
        <fullName evidence="2">DNA-binding MarR family transcriptional regulator</fullName>
    </submittedName>
</protein>
<dbReference type="InterPro" id="IPR036388">
    <property type="entry name" value="WH-like_DNA-bd_sf"/>
</dbReference>
<dbReference type="SMART" id="SM00347">
    <property type="entry name" value="HTH_MARR"/>
    <property type="match status" value="1"/>
</dbReference>
<name>A0AAW3T525_9MICO</name>
<dbReference type="Pfam" id="PF12802">
    <property type="entry name" value="MarR_2"/>
    <property type="match status" value="1"/>
</dbReference>
<keyword evidence="2" id="KW-0238">DNA-binding</keyword>
<dbReference type="GO" id="GO:0003700">
    <property type="term" value="F:DNA-binding transcription factor activity"/>
    <property type="evidence" value="ECO:0007669"/>
    <property type="project" value="InterPro"/>
</dbReference>
<evidence type="ECO:0000313" key="2">
    <source>
        <dbReference type="EMBL" id="MBA8990344.1"/>
    </source>
</evidence>
<dbReference type="InterPro" id="IPR000835">
    <property type="entry name" value="HTH_MarR-typ"/>
</dbReference>
<feature type="domain" description="HTH marR-type" evidence="1">
    <location>
        <begin position="17"/>
        <end position="156"/>
    </location>
</feature>
<dbReference type="SUPFAM" id="SSF46785">
    <property type="entry name" value="Winged helix' DNA-binding domain"/>
    <property type="match status" value="1"/>
</dbReference>